<organism evidence="2 3">
    <name type="scientific">Paenibacillus aestuarii</name>
    <dbReference type="NCBI Taxonomy" id="516965"/>
    <lineage>
        <taxon>Bacteria</taxon>
        <taxon>Bacillati</taxon>
        <taxon>Bacillota</taxon>
        <taxon>Bacilli</taxon>
        <taxon>Bacillales</taxon>
        <taxon>Paenibacillaceae</taxon>
        <taxon>Paenibacillus</taxon>
    </lineage>
</organism>
<evidence type="ECO:0000313" key="3">
    <source>
        <dbReference type="Proteomes" id="UP001596044"/>
    </source>
</evidence>
<dbReference type="EMBL" id="JBHSMJ010000039">
    <property type="protein sequence ID" value="MFC5451628.1"/>
    <property type="molecule type" value="Genomic_DNA"/>
</dbReference>
<dbReference type="InterPro" id="IPR002509">
    <property type="entry name" value="NODB_dom"/>
</dbReference>
<protein>
    <submittedName>
        <fullName evidence="2">Polysaccharide deacetylase family protein</fullName>
    </submittedName>
</protein>
<dbReference type="Pfam" id="PF01522">
    <property type="entry name" value="Polysacc_deac_1"/>
    <property type="match status" value="1"/>
</dbReference>
<dbReference type="InterPro" id="IPR011330">
    <property type="entry name" value="Glyco_hydro/deAcase_b/a-brl"/>
</dbReference>
<dbReference type="PROSITE" id="PS51677">
    <property type="entry name" value="NODB"/>
    <property type="match status" value="1"/>
</dbReference>
<feature type="domain" description="NodB homology" evidence="1">
    <location>
        <begin position="113"/>
        <end position="306"/>
    </location>
</feature>
<keyword evidence="3" id="KW-1185">Reference proteome</keyword>
<dbReference type="RefSeq" id="WP_270881112.1">
    <property type="nucleotide sequence ID" value="NZ_JAQFVF010000045.1"/>
</dbReference>
<accession>A0ABW0KFT5</accession>
<dbReference type="CDD" id="cd10955">
    <property type="entry name" value="CE4_BH0857_like"/>
    <property type="match status" value="1"/>
</dbReference>
<dbReference type="Gene3D" id="3.20.20.370">
    <property type="entry name" value="Glycoside hydrolase/deacetylase"/>
    <property type="match status" value="1"/>
</dbReference>
<dbReference type="Proteomes" id="UP001596044">
    <property type="component" value="Unassembled WGS sequence"/>
</dbReference>
<comment type="caution">
    <text evidence="2">The sequence shown here is derived from an EMBL/GenBank/DDBJ whole genome shotgun (WGS) entry which is preliminary data.</text>
</comment>
<dbReference type="InterPro" id="IPR050248">
    <property type="entry name" value="Polysacc_deacetylase_ArnD"/>
</dbReference>
<evidence type="ECO:0000259" key="1">
    <source>
        <dbReference type="PROSITE" id="PS51677"/>
    </source>
</evidence>
<evidence type="ECO:0000313" key="2">
    <source>
        <dbReference type="EMBL" id="MFC5451628.1"/>
    </source>
</evidence>
<dbReference type="PANTHER" id="PTHR10587:SF134">
    <property type="entry name" value="SECRETED PROTEIN"/>
    <property type="match status" value="1"/>
</dbReference>
<sequence>MVITFCGLAACSGKTEKSKAPSAQHISSITEGGAAAVPGFAPATLAPTPGGPAQASDRAARATLPDAATSVDAATSADATVKTALMHKYEQAVPRSWGESVPGVKRRLATVDRVVALTFDACGGPGGSGYDKVLIDYLTEEKIPATLFINSRWIDANPDIFQSLAANPLFEIENHGKQHKPLSVNGKSAYGVKGTGSVGEVVDEALYNKRMIEELTGRKTKLFRSGTAFYDDVAVRVLGDLELQPVGFDVLGDAGATFSAKQIEQALSRVKPGSIVIFHMNQPTKETAAGIKLAVPELRQKGYSFVKLEDYSLE</sequence>
<reference evidence="3" key="1">
    <citation type="journal article" date="2019" name="Int. J. Syst. Evol. Microbiol.">
        <title>The Global Catalogue of Microorganisms (GCM) 10K type strain sequencing project: providing services to taxonomists for standard genome sequencing and annotation.</title>
        <authorList>
            <consortium name="The Broad Institute Genomics Platform"/>
            <consortium name="The Broad Institute Genome Sequencing Center for Infectious Disease"/>
            <person name="Wu L."/>
            <person name="Ma J."/>
        </authorList>
    </citation>
    <scope>NUCLEOTIDE SEQUENCE [LARGE SCALE GENOMIC DNA]</scope>
    <source>
        <strain evidence="3">KACC 11904</strain>
    </source>
</reference>
<name>A0ABW0KFT5_9BACL</name>
<dbReference type="PANTHER" id="PTHR10587">
    <property type="entry name" value="GLYCOSYL TRANSFERASE-RELATED"/>
    <property type="match status" value="1"/>
</dbReference>
<proteinExistence type="predicted"/>
<gene>
    <name evidence="2" type="ORF">ACFPOG_25845</name>
</gene>
<dbReference type="SUPFAM" id="SSF88713">
    <property type="entry name" value="Glycoside hydrolase/deacetylase"/>
    <property type="match status" value="1"/>
</dbReference>